<accession>A0A7M7HM68</accession>
<feature type="region of interest" description="Disordered" evidence="1">
    <location>
        <begin position="262"/>
        <end position="281"/>
    </location>
</feature>
<evidence type="ECO:0000256" key="1">
    <source>
        <dbReference type="SAM" id="MobiDB-lite"/>
    </source>
</evidence>
<feature type="transmembrane region" description="Helical" evidence="2">
    <location>
        <begin position="211"/>
        <end position="236"/>
    </location>
</feature>
<dbReference type="KEGG" id="spu:105442083"/>
<dbReference type="Proteomes" id="UP000007110">
    <property type="component" value="Unassembled WGS sequence"/>
</dbReference>
<evidence type="ECO:0000313" key="5">
    <source>
        <dbReference type="Proteomes" id="UP000007110"/>
    </source>
</evidence>
<keyword evidence="2" id="KW-1133">Transmembrane helix</keyword>
<protein>
    <submittedName>
        <fullName evidence="4">Uncharacterized protein</fullName>
    </submittedName>
</protein>
<dbReference type="AlphaFoldDB" id="A0A7M7HM68"/>
<keyword evidence="5" id="KW-1185">Reference proteome</keyword>
<dbReference type="GeneID" id="105442083"/>
<reference evidence="5" key="1">
    <citation type="submission" date="2015-02" db="EMBL/GenBank/DDBJ databases">
        <title>Genome sequencing for Strongylocentrotus purpuratus.</title>
        <authorList>
            <person name="Murali S."/>
            <person name="Liu Y."/>
            <person name="Vee V."/>
            <person name="English A."/>
            <person name="Wang M."/>
            <person name="Skinner E."/>
            <person name="Han Y."/>
            <person name="Muzny D.M."/>
            <person name="Worley K.C."/>
            <person name="Gibbs R.A."/>
        </authorList>
    </citation>
    <scope>NUCLEOTIDE SEQUENCE</scope>
</reference>
<proteinExistence type="predicted"/>
<organism evidence="4 5">
    <name type="scientific">Strongylocentrotus purpuratus</name>
    <name type="common">Purple sea urchin</name>
    <dbReference type="NCBI Taxonomy" id="7668"/>
    <lineage>
        <taxon>Eukaryota</taxon>
        <taxon>Metazoa</taxon>
        <taxon>Echinodermata</taxon>
        <taxon>Eleutherozoa</taxon>
        <taxon>Echinozoa</taxon>
        <taxon>Echinoidea</taxon>
        <taxon>Euechinoidea</taxon>
        <taxon>Echinacea</taxon>
        <taxon>Camarodonta</taxon>
        <taxon>Echinidea</taxon>
        <taxon>Strongylocentrotidae</taxon>
        <taxon>Strongylocentrotus</taxon>
    </lineage>
</organism>
<evidence type="ECO:0000256" key="3">
    <source>
        <dbReference type="SAM" id="SignalP"/>
    </source>
</evidence>
<feature type="signal peptide" evidence="3">
    <location>
        <begin position="1"/>
        <end position="18"/>
    </location>
</feature>
<keyword evidence="2" id="KW-0472">Membrane</keyword>
<sequence length="371" mass="40017">MERIVAVFVMIFVGLSAAAEPDWSCDFAVDDCGIEMLQGIWTRVSFNGNGMLAADVSTSVTGDMFVFSIPYNFTSPHGNVSFDYFIAGVDTVLLVSACRGDRDPVEQLLVYQSAPLDASTLIPYTCANIMDVQIIFNATRLDVPPLIRLDNIQIYETPYVEVPTTLGTMPPTTVEVAQTSMSTDGTITTRPTRDPPTPAVGDVSNGKDKPWLVPVIATIAVLLIITLLVVIVVFAYRRRKPNETKKPKPDIEYYADLRNHQETDKLGNGDDGTVNGNVNATTPSTSAADAFKVQGGSNVMSADLVGNPVYESGDATPRGEEGGASESLIKNQLYEGSGNDQEESNEEDGDGPGDIRFQQVRGNALYAVVKN</sequence>
<feature type="chain" id="PRO_5029536897" evidence="3">
    <location>
        <begin position="19"/>
        <end position="371"/>
    </location>
</feature>
<dbReference type="OrthoDB" id="10496154at2759"/>
<dbReference type="RefSeq" id="XP_011672193.2">
    <property type="nucleotide sequence ID" value="XM_011673891.2"/>
</dbReference>
<evidence type="ECO:0000256" key="2">
    <source>
        <dbReference type="SAM" id="Phobius"/>
    </source>
</evidence>
<feature type="region of interest" description="Disordered" evidence="1">
    <location>
        <begin position="179"/>
        <end position="203"/>
    </location>
</feature>
<dbReference type="CDD" id="cd12087">
    <property type="entry name" value="TM_EGFR-like"/>
    <property type="match status" value="1"/>
</dbReference>
<name>A0A7M7HM68_STRPU</name>
<keyword evidence="2" id="KW-0812">Transmembrane</keyword>
<dbReference type="EnsemblMetazoa" id="XM_011673891">
    <property type="protein sequence ID" value="XP_011672193"/>
    <property type="gene ID" value="LOC105442083"/>
</dbReference>
<keyword evidence="3" id="KW-0732">Signal</keyword>
<reference evidence="4" key="2">
    <citation type="submission" date="2021-01" db="UniProtKB">
        <authorList>
            <consortium name="EnsemblMetazoa"/>
        </authorList>
    </citation>
    <scope>IDENTIFICATION</scope>
</reference>
<feature type="region of interest" description="Disordered" evidence="1">
    <location>
        <begin position="304"/>
        <end position="359"/>
    </location>
</feature>
<dbReference type="OMA" id="PYTCANI"/>
<feature type="compositionally biased region" description="Acidic residues" evidence="1">
    <location>
        <begin position="340"/>
        <end position="351"/>
    </location>
</feature>
<evidence type="ECO:0000313" key="4">
    <source>
        <dbReference type="EnsemblMetazoa" id="XP_011672193"/>
    </source>
</evidence>
<dbReference type="InParanoid" id="A0A7M7HM68"/>